<dbReference type="STRING" id="1225564.AA309_20245"/>
<name>A0A0H1RFP8_9HYPH</name>
<keyword evidence="2" id="KW-1185">Reference proteome</keyword>
<dbReference type="Proteomes" id="UP000035489">
    <property type="component" value="Unassembled WGS sequence"/>
</dbReference>
<evidence type="ECO:0000313" key="1">
    <source>
        <dbReference type="EMBL" id="KLK91427.1"/>
    </source>
</evidence>
<dbReference type="EMBL" id="LCYG01000055">
    <property type="protein sequence ID" value="KLK91427.1"/>
    <property type="molecule type" value="Genomic_DNA"/>
</dbReference>
<dbReference type="OrthoDB" id="8477170at2"/>
<sequence length="551" mass="58477">MAFVFTWTGTTLDEEVFSFDLQQTEGEFATLQIEIRNPRAPLLAPSAPLWGALSKDGTVLFHGRLLALPDSLAQDVVSLSFVARPDDYDASKRTLADSLKVAPFYDPVWYGGDRREDPDVVLEARPALWHVDRVTHAVTVSDINVGEAGLVVFGGGSVLADSVSLKFGAKPARRVVCTATVQWQESAAGIIDLSGRLGRIESYTGQGLIEDWPKAGTRIGGGWSVHAASATRIDGAGAESKVLAIKTADGSHYGLPLWTVQPTFKAGYAVERSREETVSFEVVADVQPIASDGEEDLLQVALTSAEIDQPIDAGGLMPIGDLRRKSYFTTDRGRLSLEHLVLLCRARLLARARAVTVSWQTSFDQAAALTLRHNAQIVDDRLPGGQATGKVTGLRLTVNGDSGEAVGEVTIACSIGRGGSIVPVTGPETYADGYASGYAEAEGSFAITGGASDLTWSWGTYTLHDDGIDLMAISAANCVQSLVIQNAAAAQRTQLLAQTLEDLQGALGVLNENYTEVALALRPLTGGPFATTIPVETSLLAVPRTINLEAA</sequence>
<comment type="caution">
    <text evidence="1">The sequence shown here is derived from an EMBL/GenBank/DDBJ whole genome shotgun (WGS) entry which is preliminary data.</text>
</comment>
<dbReference type="PATRIC" id="fig|1225564.3.peg.5365"/>
<dbReference type="RefSeq" id="WP_047190826.1">
    <property type="nucleotide sequence ID" value="NZ_LCYG01000055.1"/>
</dbReference>
<organism evidence="1 2">
    <name type="scientific">Microvirga vignae</name>
    <dbReference type="NCBI Taxonomy" id="1225564"/>
    <lineage>
        <taxon>Bacteria</taxon>
        <taxon>Pseudomonadati</taxon>
        <taxon>Pseudomonadota</taxon>
        <taxon>Alphaproteobacteria</taxon>
        <taxon>Hyphomicrobiales</taxon>
        <taxon>Methylobacteriaceae</taxon>
        <taxon>Microvirga</taxon>
    </lineage>
</organism>
<proteinExistence type="predicted"/>
<protein>
    <submittedName>
        <fullName evidence="1">Uncharacterized protein</fullName>
    </submittedName>
</protein>
<reference evidence="1 2" key="1">
    <citation type="submission" date="2015-05" db="EMBL/GenBank/DDBJ databases">
        <title>Draft genome sequence of Microvirga vignae strain BR3299, a novel nitrogen fixing bacteria isolated from Brazil semi-aired region.</title>
        <authorList>
            <person name="Zilli J.E."/>
            <person name="Passos S.R."/>
            <person name="Leite J."/>
            <person name="Baldani J.I."/>
            <person name="Xavier G.R."/>
            <person name="Rumjaneck N.G."/>
            <person name="Simoes-Araujo J.L."/>
        </authorList>
    </citation>
    <scope>NUCLEOTIDE SEQUENCE [LARGE SCALE GENOMIC DNA]</scope>
    <source>
        <strain evidence="1 2">BR3299</strain>
    </source>
</reference>
<dbReference type="AlphaFoldDB" id="A0A0H1RFP8"/>
<gene>
    <name evidence="1" type="ORF">AA309_20245</name>
</gene>
<accession>A0A0H1RFP8</accession>
<evidence type="ECO:0000313" key="2">
    <source>
        <dbReference type="Proteomes" id="UP000035489"/>
    </source>
</evidence>